<organism evidence="1 2">
    <name type="scientific">Ridgeia piscesae</name>
    <name type="common">Tubeworm</name>
    <dbReference type="NCBI Taxonomy" id="27915"/>
    <lineage>
        <taxon>Eukaryota</taxon>
        <taxon>Metazoa</taxon>
        <taxon>Spiralia</taxon>
        <taxon>Lophotrochozoa</taxon>
        <taxon>Annelida</taxon>
        <taxon>Polychaeta</taxon>
        <taxon>Sedentaria</taxon>
        <taxon>Canalipalpata</taxon>
        <taxon>Sabellida</taxon>
        <taxon>Siboglinidae</taxon>
        <taxon>Ridgeia</taxon>
    </lineage>
</organism>
<gene>
    <name evidence="1" type="ORF">NP493_1155g00022</name>
</gene>
<evidence type="ECO:0000313" key="1">
    <source>
        <dbReference type="EMBL" id="KAK2170259.1"/>
    </source>
</evidence>
<dbReference type="AlphaFoldDB" id="A0AAD9NK97"/>
<comment type="caution">
    <text evidence="1">The sequence shown here is derived from an EMBL/GenBank/DDBJ whole genome shotgun (WGS) entry which is preliminary data.</text>
</comment>
<name>A0AAD9NK97_RIDPI</name>
<sequence>MPRSHRHQRCLCGQTTLWRDYPCGGAALPPRLSAWWRRAYHAIQVEFGRFNVALDKLTSEIAARDSRFSCSVS</sequence>
<accession>A0AAD9NK97</accession>
<dbReference type="EMBL" id="JAODUO010001154">
    <property type="protein sequence ID" value="KAK2170259.1"/>
    <property type="molecule type" value="Genomic_DNA"/>
</dbReference>
<keyword evidence="2" id="KW-1185">Reference proteome</keyword>
<proteinExistence type="predicted"/>
<protein>
    <submittedName>
        <fullName evidence="1">Uncharacterized protein</fullName>
    </submittedName>
</protein>
<evidence type="ECO:0000313" key="2">
    <source>
        <dbReference type="Proteomes" id="UP001209878"/>
    </source>
</evidence>
<reference evidence="1" key="1">
    <citation type="journal article" date="2023" name="Mol. Biol. Evol.">
        <title>Third-Generation Sequencing Reveals the Adaptive Role of the Epigenome in Three Deep-Sea Polychaetes.</title>
        <authorList>
            <person name="Perez M."/>
            <person name="Aroh O."/>
            <person name="Sun Y."/>
            <person name="Lan Y."/>
            <person name="Juniper S.K."/>
            <person name="Young C.R."/>
            <person name="Angers B."/>
            <person name="Qian P.Y."/>
        </authorList>
    </citation>
    <scope>NUCLEOTIDE SEQUENCE</scope>
    <source>
        <strain evidence="1">R07B-5</strain>
    </source>
</reference>
<dbReference type="Proteomes" id="UP001209878">
    <property type="component" value="Unassembled WGS sequence"/>
</dbReference>